<proteinExistence type="predicted"/>
<accession>A0A4Y2H231</accession>
<dbReference type="EMBL" id="BGPR01001662">
    <property type="protein sequence ID" value="GBM59006.1"/>
    <property type="molecule type" value="Genomic_DNA"/>
</dbReference>
<dbReference type="AlphaFoldDB" id="A0A4Y2H231"/>
<comment type="caution">
    <text evidence="1">The sequence shown here is derived from an EMBL/GenBank/DDBJ whole genome shotgun (WGS) entry which is preliminary data.</text>
</comment>
<dbReference type="Proteomes" id="UP000499080">
    <property type="component" value="Unassembled WGS sequence"/>
</dbReference>
<keyword evidence="2" id="KW-1185">Reference proteome</keyword>
<name>A0A4Y2H231_ARAVE</name>
<evidence type="ECO:0000313" key="2">
    <source>
        <dbReference type="Proteomes" id="UP000499080"/>
    </source>
</evidence>
<protein>
    <submittedName>
        <fullName evidence="1">Uncharacterized protein</fullName>
    </submittedName>
</protein>
<organism evidence="1 2">
    <name type="scientific">Araneus ventricosus</name>
    <name type="common">Orbweaver spider</name>
    <name type="synonym">Epeira ventricosa</name>
    <dbReference type="NCBI Taxonomy" id="182803"/>
    <lineage>
        <taxon>Eukaryota</taxon>
        <taxon>Metazoa</taxon>
        <taxon>Ecdysozoa</taxon>
        <taxon>Arthropoda</taxon>
        <taxon>Chelicerata</taxon>
        <taxon>Arachnida</taxon>
        <taxon>Araneae</taxon>
        <taxon>Araneomorphae</taxon>
        <taxon>Entelegynae</taxon>
        <taxon>Araneoidea</taxon>
        <taxon>Araneidae</taxon>
        <taxon>Araneus</taxon>
    </lineage>
</organism>
<gene>
    <name evidence="1" type="ORF">AVEN_241395_1</name>
</gene>
<sequence>MSYDKTISDPTLHFPNLHARPFPVKLDLERKIVISLYHHGLTAYHQATIALLPTTKPPWSYCLRPRFKMIRLFPKYSSATNSETTTFGRLYTGKGYQAMNHMSAYPEFFVRSRSENVNITLPFFTFPLF</sequence>
<reference evidence="1 2" key="1">
    <citation type="journal article" date="2019" name="Sci. Rep.">
        <title>Orb-weaving spider Araneus ventricosus genome elucidates the spidroin gene catalogue.</title>
        <authorList>
            <person name="Kono N."/>
            <person name="Nakamura H."/>
            <person name="Ohtoshi R."/>
            <person name="Moran D.A.P."/>
            <person name="Shinohara A."/>
            <person name="Yoshida Y."/>
            <person name="Fujiwara M."/>
            <person name="Mori M."/>
            <person name="Tomita M."/>
            <person name="Arakawa K."/>
        </authorList>
    </citation>
    <scope>NUCLEOTIDE SEQUENCE [LARGE SCALE GENOMIC DNA]</scope>
</reference>
<evidence type="ECO:0000313" key="1">
    <source>
        <dbReference type="EMBL" id="GBM59006.1"/>
    </source>
</evidence>